<dbReference type="InterPro" id="IPR025285">
    <property type="entry name" value="DUF4145"/>
</dbReference>
<evidence type="ECO:0000259" key="2">
    <source>
        <dbReference type="Pfam" id="PF13643"/>
    </source>
</evidence>
<dbReference type="RefSeq" id="WP_078634960.1">
    <property type="nucleotide sequence ID" value="NZ_CM007717.1"/>
</dbReference>
<name>A0AAE6YDN7_STRAT</name>
<organism evidence="3 4">
    <name type="scientific">Streptomyces antibioticus</name>
    <dbReference type="NCBI Taxonomy" id="1890"/>
    <lineage>
        <taxon>Bacteria</taxon>
        <taxon>Bacillati</taxon>
        <taxon>Actinomycetota</taxon>
        <taxon>Actinomycetes</taxon>
        <taxon>Kitasatosporales</taxon>
        <taxon>Streptomycetaceae</taxon>
        <taxon>Streptomyces</taxon>
    </lineage>
</organism>
<proteinExistence type="predicted"/>
<accession>A0AAE6YDN7</accession>
<sequence length="243" mass="26519">MGVVKTCGWCNDRCNMKNVHTAEVGTAGWGELKRVDMVFRCDGCGHLSVATGRQELVPFSSSGSTRLVVDGPSAWFPRQVGRRVYDDVPATIASMAIEAHQCLSIEANRAAVALARAVVEATAKDRGITTGTLEKKIDKLFEQQLIREYVKDAAHEVRFGGNEVAHGDLVAEPMDNATATEVLGLMDEILDEVFQSPARVRRRKEQRLERERRLKEGDGAGAGEVPQETPAGDVVSVTEEPPF</sequence>
<protein>
    <submittedName>
        <fullName evidence="3">DUF4145 domain-containing protein</fullName>
    </submittedName>
</protein>
<feature type="compositionally biased region" description="Basic and acidic residues" evidence="1">
    <location>
        <begin position="206"/>
        <end position="218"/>
    </location>
</feature>
<dbReference type="AlphaFoldDB" id="A0AAE6YDN7"/>
<evidence type="ECO:0000313" key="3">
    <source>
        <dbReference type="EMBL" id="QIT46892.1"/>
    </source>
</evidence>
<dbReference type="Pfam" id="PF13643">
    <property type="entry name" value="DUF4145"/>
    <property type="match status" value="1"/>
</dbReference>
<evidence type="ECO:0000256" key="1">
    <source>
        <dbReference type="SAM" id="MobiDB-lite"/>
    </source>
</evidence>
<evidence type="ECO:0000313" key="4">
    <source>
        <dbReference type="Proteomes" id="UP000502504"/>
    </source>
</evidence>
<feature type="domain" description="DUF4145" evidence="2">
    <location>
        <begin position="98"/>
        <end position="185"/>
    </location>
</feature>
<gene>
    <name evidence="3" type="ORF">HCX60_28010</name>
</gene>
<dbReference type="EMBL" id="CP050692">
    <property type="protein sequence ID" value="QIT46892.1"/>
    <property type="molecule type" value="Genomic_DNA"/>
</dbReference>
<reference evidence="3 4" key="1">
    <citation type="submission" date="2020-03" db="EMBL/GenBank/DDBJ databases">
        <title>Is there a link between lipid content and antibiotic production in Streptomyces?</title>
        <authorList>
            <person name="David M."/>
            <person name="Lejeune C."/>
            <person name="Abreu S."/>
            <person name="Thibessard A."/>
            <person name="Leblond P."/>
            <person name="Chaminade P."/>
            <person name="Virolle M.-J."/>
        </authorList>
    </citation>
    <scope>NUCLEOTIDE SEQUENCE [LARGE SCALE GENOMIC DNA]</scope>
    <source>
        <strain evidence="3 4">DSM 41481</strain>
    </source>
</reference>
<dbReference type="Proteomes" id="UP000502504">
    <property type="component" value="Chromosome"/>
</dbReference>
<feature type="region of interest" description="Disordered" evidence="1">
    <location>
        <begin position="201"/>
        <end position="243"/>
    </location>
</feature>